<dbReference type="InterPro" id="IPR002624">
    <property type="entry name" value="DCK/DGK"/>
</dbReference>
<evidence type="ECO:0000313" key="2">
    <source>
        <dbReference type="EMBL" id="QHT94809.1"/>
    </source>
</evidence>
<feature type="domain" description="Deoxynucleoside kinase" evidence="1">
    <location>
        <begin position="6"/>
        <end position="214"/>
    </location>
</feature>
<sequence>MNNYVFAIEGNVGSGKSTLIKYLEKIKINMQGYKIIFLPEPVEEWKKIKNKNGSNIIEEYYKNENKYGFSFQINALISRISQIRKALLSSTNTIFIIERSVHTDKHVFCKMLYDNGVIDKINYEVYLRWYDEFQKDMMISGIIYVNTDIENSHKRIKIRNRKGEENISKEYLTKLDTYHKNWLLDGSLEYPLLNIDGNKHYQDKLPDDWKQKINMFIQNNITNLYMDFDYNVSAWFDENYILF</sequence>
<organism evidence="2">
    <name type="scientific">viral metagenome</name>
    <dbReference type="NCBI Taxonomy" id="1070528"/>
    <lineage>
        <taxon>unclassified sequences</taxon>
        <taxon>metagenomes</taxon>
        <taxon>organismal metagenomes</taxon>
    </lineage>
</organism>
<dbReference type="SUPFAM" id="SSF52540">
    <property type="entry name" value="P-loop containing nucleoside triphosphate hydrolases"/>
    <property type="match status" value="1"/>
</dbReference>
<name>A0A6C0IPS8_9ZZZZ</name>
<evidence type="ECO:0000259" key="1">
    <source>
        <dbReference type="Pfam" id="PF01712"/>
    </source>
</evidence>
<dbReference type="AlphaFoldDB" id="A0A6C0IPS8"/>
<dbReference type="InterPro" id="IPR031314">
    <property type="entry name" value="DNK_dom"/>
</dbReference>
<reference evidence="2" key="1">
    <citation type="journal article" date="2020" name="Nature">
        <title>Giant virus diversity and host interactions through global metagenomics.</title>
        <authorList>
            <person name="Schulz F."/>
            <person name="Roux S."/>
            <person name="Paez-Espino D."/>
            <person name="Jungbluth S."/>
            <person name="Walsh D.A."/>
            <person name="Denef V.J."/>
            <person name="McMahon K.D."/>
            <person name="Konstantinidis K.T."/>
            <person name="Eloe-Fadrosh E.A."/>
            <person name="Kyrpides N.C."/>
            <person name="Woyke T."/>
        </authorList>
    </citation>
    <scope>NUCLEOTIDE SEQUENCE</scope>
    <source>
        <strain evidence="2">GVMAG-M-3300024261-37</strain>
    </source>
</reference>
<accession>A0A6C0IPS8</accession>
<proteinExistence type="predicted"/>
<dbReference type="PIRSF" id="PIRSF000705">
    <property type="entry name" value="DNK"/>
    <property type="match status" value="1"/>
</dbReference>
<dbReference type="Gene3D" id="3.40.50.300">
    <property type="entry name" value="P-loop containing nucleotide triphosphate hydrolases"/>
    <property type="match status" value="1"/>
</dbReference>
<dbReference type="InterPro" id="IPR050566">
    <property type="entry name" value="Deoxyribonucleoside_kinase"/>
</dbReference>
<dbReference type="GO" id="GO:0005524">
    <property type="term" value="F:ATP binding"/>
    <property type="evidence" value="ECO:0007669"/>
    <property type="project" value="InterPro"/>
</dbReference>
<dbReference type="PANTHER" id="PTHR10513:SF35">
    <property type="entry name" value="DEOXYADENOSINE KINASE"/>
    <property type="match status" value="1"/>
</dbReference>
<dbReference type="PANTHER" id="PTHR10513">
    <property type="entry name" value="DEOXYNUCLEOSIDE KINASE"/>
    <property type="match status" value="1"/>
</dbReference>
<dbReference type="GO" id="GO:0005737">
    <property type="term" value="C:cytoplasm"/>
    <property type="evidence" value="ECO:0007669"/>
    <property type="project" value="TreeGrafter"/>
</dbReference>
<dbReference type="EMBL" id="MN740232">
    <property type="protein sequence ID" value="QHT94809.1"/>
    <property type="molecule type" value="Genomic_DNA"/>
</dbReference>
<dbReference type="GO" id="GO:0019136">
    <property type="term" value="F:deoxynucleoside kinase activity"/>
    <property type="evidence" value="ECO:0007669"/>
    <property type="project" value="InterPro"/>
</dbReference>
<dbReference type="InterPro" id="IPR027417">
    <property type="entry name" value="P-loop_NTPase"/>
</dbReference>
<protein>
    <recommendedName>
        <fullName evidence="1">Deoxynucleoside kinase domain-containing protein</fullName>
    </recommendedName>
</protein>
<dbReference type="Pfam" id="PF01712">
    <property type="entry name" value="dNK"/>
    <property type="match status" value="1"/>
</dbReference>